<dbReference type="Gene3D" id="3.40.50.620">
    <property type="entry name" value="HUPs"/>
    <property type="match status" value="1"/>
</dbReference>
<dbReference type="Pfam" id="PF00582">
    <property type="entry name" value="Usp"/>
    <property type="match status" value="1"/>
</dbReference>
<gene>
    <name evidence="3" type="primary">usp-2</name>
    <name evidence="3" type="ORF">DSCA_52640</name>
</gene>
<evidence type="ECO:0000313" key="4">
    <source>
        <dbReference type="Proteomes" id="UP000427906"/>
    </source>
</evidence>
<keyword evidence="4" id="KW-1185">Reference proteome</keyword>
<dbReference type="CDD" id="cd00293">
    <property type="entry name" value="USP-like"/>
    <property type="match status" value="1"/>
</dbReference>
<evidence type="ECO:0000259" key="2">
    <source>
        <dbReference type="Pfam" id="PF00582"/>
    </source>
</evidence>
<sequence>MTQEIKRVLYATDLSDNSAYAFGYAINLAAKFDAEVVVLHVIDKTMESTQIMFAGYINYTPIEGDLEKRIALIHEDIRKRLKGFIDKNVAADPESAGKVVQIEISKGYPADEILKKADELHCDAIVMGTHGKGIVSRSFFGSVAKRVLRRVRKPVFVIPLPEE</sequence>
<comment type="similarity">
    <text evidence="1">Belongs to the universal stress protein A family.</text>
</comment>
<dbReference type="InterPro" id="IPR006015">
    <property type="entry name" value="Universal_stress_UspA"/>
</dbReference>
<dbReference type="InterPro" id="IPR006016">
    <property type="entry name" value="UspA"/>
</dbReference>
<organism evidence="3 4">
    <name type="scientific">Desulfosarcina alkanivorans</name>
    <dbReference type="NCBI Taxonomy" id="571177"/>
    <lineage>
        <taxon>Bacteria</taxon>
        <taxon>Pseudomonadati</taxon>
        <taxon>Thermodesulfobacteriota</taxon>
        <taxon>Desulfobacteria</taxon>
        <taxon>Desulfobacterales</taxon>
        <taxon>Desulfosarcinaceae</taxon>
        <taxon>Desulfosarcina</taxon>
    </lineage>
</organism>
<dbReference type="PANTHER" id="PTHR46268">
    <property type="entry name" value="STRESS RESPONSE PROTEIN NHAX"/>
    <property type="match status" value="1"/>
</dbReference>
<dbReference type="PANTHER" id="PTHR46268:SF6">
    <property type="entry name" value="UNIVERSAL STRESS PROTEIN UP12"/>
    <property type="match status" value="1"/>
</dbReference>
<dbReference type="AlphaFoldDB" id="A0A5K7YYD6"/>
<dbReference type="KEGG" id="dalk:DSCA_52640"/>
<dbReference type="Proteomes" id="UP000427906">
    <property type="component" value="Chromosome"/>
</dbReference>
<dbReference type="EMBL" id="AP021874">
    <property type="protein sequence ID" value="BBO71334.1"/>
    <property type="molecule type" value="Genomic_DNA"/>
</dbReference>
<feature type="domain" description="UspA" evidence="2">
    <location>
        <begin position="5"/>
        <end position="159"/>
    </location>
</feature>
<evidence type="ECO:0000313" key="3">
    <source>
        <dbReference type="EMBL" id="BBO71334.1"/>
    </source>
</evidence>
<name>A0A5K7YYD6_9BACT</name>
<reference evidence="3 4" key="1">
    <citation type="submission" date="2019-11" db="EMBL/GenBank/DDBJ databases">
        <title>Comparative genomics of hydrocarbon-degrading Desulfosarcina strains.</title>
        <authorList>
            <person name="Watanabe M."/>
            <person name="Kojima H."/>
            <person name="Fukui M."/>
        </authorList>
    </citation>
    <scope>NUCLEOTIDE SEQUENCE [LARGE SCALE GENOMIC DNA]</scope>
    <source>
        <strain evidence="3 4">PL12</strain>
    </source>
</reference>
<protein>
    <submittedName>
        <fullName evidence="3">Universal stress protein</fullName>
    </submittedName>
</protein>
<dbReference type="InterPro" id="IPR014729">
    <property type="entry name" value="Rossmann-like_a/b/a_fold"/>
</dbReference>
<accession>A0A5K7YYD6</accession>
<evidence type="ECO:0000256" key="1">
    <source>
        <dbReference type="ARBA" id="ARBA00008791"/>
    </source>
</evidence>
<proteinExistence type="inferred from homology"/>
<dbReference type="SUPFAM" id="SSF52402">
    <property type="entry name" value="Adenine nucleotide alpha hydrolases-like"/>
    <property type="match status" value="1"/>
</dbReference>
<dbReference type="PRINTS" id="PR01438">
    <property type="entry name" value="UNVRSLSTRESS"/>
</dbReference>